<reference evidence="8" key="1">
    <citation type="submission" date="2013-08" db="EMBL/GenBank/DDBJ databases">
        <authorList>
            <person name="Mendez C."/>
            <person name="Richter M."/>
            <person name="Ferrer M."/>
            <person name="Sanchez J."/>
        </authorList>
    </citation>
    <scope>NUCLEOTIDE SEQUENCE</scope>
</reference>
<dbReference type="Gene3D" id="3.40.718.10">
    <property type="entry name" value="Isopropylmalate Dehydrogenase"/>
    <property type="match status" value="1"/>
</dbReference>
<keyword evidence="3" id="KW-0479">Metal-binding</keyword>
<dbReference type="PANTHER" id="PTHR43275:SF1">
    <property type="entry name" value="D-MALATE DEHYDROGENASE [DECARBOXYLATING]"/>
    <property type="match status" value="1"/>
</dbReference>
<keyword evidence="6" id="KW-0464">Manganese</keyword>
<dbReference type="GO" id="GO:0016491">
    <property type="term" value="F:oxidoreductase activity"/>
    <property type="evidence" value="ECO:0007669"/>
    <property type="project" value="UniProtKB-KW"/>
</dbReference>
<dbReference type="EMBL" id="AUZY01012753">
    <property type="protein sequence ID" value="EQD27883.1"/>
    <property type="molecule type" value="Genomic_DNA"/>
</dbReference>
<feature type="domain" description="Isopropylmalate dehydrogenase-like" evidence="7">
    <location>
        <begin position="5"/>
        <end position="161"/>
    </location>
</feature>
<protein>
    <submittedName>
        <fullName evidence="8">3-isopropylmalate dehydrogenase</fullName>
    </submittedName>
</protein>
<dbReference type="GO" id="GO:0046872">
    <property type="term" value="F:metal ion binding"/>
    <property type="evidence" value="ECO:0007669"/>
    <property type="project" value="UniProtKB-KW"/>
</dbReference>
<feature type="non-terminal residue" evidence="8">
    <location>
        <position position="161"/>
    </location>
</feature>
<evidence type="ECO:0000256" key="2">
    <source>
        <dbReference type="ARBA" id="ARBA00001946"/>
    </source>
</evidence>
<evidence type="ECO:0000259" key="7">
    <source>
        <dbReference type="SMART" id="SM01329"/>
    </source>
</evidence>
<dbReference type="AlphaFoldDB" id="T0Y495"/>
<organism evidence="8">
    <name type="scientific">mine drainage metagenome</name>
    <dbReference type="NCBI Taxonomy" id="410659"/>
    <lineage>
        <taxon>unclassified sequences</taxon>
        <taxon>metagenomes</taxon>
        <taxon>ecological metagenomes</taxon>
    </lineage>
</organism>
<evidence type="ECO:0000256" key="6">
    <source>
        <dbReference type="ARBA" id="ARBA00023211"/>
    </source>
</evidence>
<evidence type="ECO:0000256" key="4">
    <source>
        <dbReference type="ARBA" id="ARBA00023002"/>
    </source>
</evidence>
<dbReference type="InterPro" id="IPR024084">
    <property type="entry name" value="IsoPropMal-DH-like_dom"/>
</dbReference>
<name>T0Y495_9ZZZZ</name>
<evidence type="ECO:0000256" key="3">
    <source>
        <dbReference type="ARBA" id="ARBA00022723"/>
    </source>
</evidence>
<dbReference type="PANTHER" id="PTHR43275">
    <property type="entry name" value="D-MALATE DEHYDROGENASE [DECARBOXYLATING]"/>
    <property type="match status" value="1"/>
</dbReference>
<dbReference type="Pfam" id="PF00180">
    <property type="entry name" value="Iso_dh"/>
    <property type="match status" value="1"/>
</dbReference>
<sequence length="161" mass="17810">MPELRIAMIPGDGIGFEVSAASRQLLHHIAGAVPDLAFEIVEFPWNAEYYLEHGRTMPSNGLAVLKEFDAIFLGAIGDHRVPDHISLRQLIFAIRQGFEQYVNLRPVRLLNGVTSPLAGRGPSDFHMTFVRENSEGEYSGLGEFRNVGEVNEAALQTSVFT</sequence>
<dbReference type="SUPFAM" id="SSF53659">
    <property type="entry name" value="Isocitrate/Isopropylmalate dehydrogenase-like"/>
    <property type="match status" value="1"/>
</dbReference>
<proteinExistence type="predicted"/>
<dbReference type="InterPro" id="IPR050501">
    <property type="entry name" value="ICDH/IPMDH"/>
</dbReference>
<evidence type="ECO:0000313" key="8">
    <source>
        <dbReference type="EMBL" id="EQD27883.1"/>
    </source>
</evidence>
<gene>
    <name evidence="8" type="ORF">B1B_18993</name>
</gene>
<keyword evidence="4" id="KW-0560">Oxidoreductase</keyword>
<accession>T0Y495</accession>
<reference evidence="8" key="2">
    <citation type="journal article" date="2014" name="ISME J.">
        <title>Microbial stratification in low pH oxic and suboxic macroscopic growths along an acid mine drainage.</title>
        <authorList>
            <person name="Mendez-Garcia C."/>
            <person name="Mesa V."/>
            <person name="Sprenger R.R."/>
            <person name="Richter M."/>
            <person name="Diez M.S."/>
            <person name="Solano J."/>
            <person name="Bargiela R."/>
            <person name="Golyshina O.V."/>
            <person name="Manteca A."/>
            <person name="Ramos J.L."/>
            <person name="Gallego J.R."/>
            <person name="Llorente I."/>
            <person name="Martins Dos Santos V.A."/>
            <person name="Jensen O.N."/>
            <person name="Pelaez A.I."/>
            <person name="Sanchez J."/>
            <person name="Ferrer M."/>
        </authorList>
    </citation>
    <scope>NUCLEOTIDE SEQUENCE</scope>
</reference>
<comment type="cofactor">
    <cofactor evidence="2">
        <name>Mg(2+)</name>
        <dbReference type="ChEBI" id="CHEBI:18420"/>
    </cofactor>
</comment>
<dbReference type="SMART" id="SM01329">
    <property type="entry name" value="Iso_dh"/>
    <property type="match status" value="1"/>
</dbReference>
<evidence type="ECO:0000256" key="1">
    <source>
        <dbReference type="ARBA" id="ARBA00001936"/>
    </source>
</evidence>
<evidence type="ECO:0000256" key="5">
    <source>
        <dbReference type="ARBA" id="ARBA00023027"/>
    </source>
</evidence>
<comment type="cofactor">
    <cofactor evidence="1">
        <name>Mn(2+)</name>
        <dbReference type="ChEBI" id="CHEBI:29035"/>
    </cofactor>
</comment>
<keyword evidence="5" id="KW-0520">NAD</keyword>
<comment type="caution">
    <text evidence="8">The sequence shown here is derived from an EMBL/GenBank/DDBJ whole genome shotgun (WGS) entry which is preliminary data.</text>
</comment>